<evidence type="ECO:0000256" key="7">
    <source>
        <dbReference type="ARBA" id="ARBA00022533"/>
    </source>
</evidence>
<comment type="catalytic activity">
    <reaction evidence="1">
        <text>alpha-D-glucose 1-phosphate + ATP + H(+) = ADP-alpha-D-glucose + diphosphate</text>
        <dbReference type="Rhea" id="RHEA:12120"/>
        <dbReference type="ChEBI" id="CHEBI:15378"/>
        <dbReference type="ChEBI" id="CHEBI:30616"/>
        <dbReference type="ChEBI" id="CHEBI:33019"/>
        <dbReference type="ChEBI" id="CHEBI:57498"/>
        <dbReference type="ChEBI" id="CHEBI:58601"/>
        <dbReference type="EC" id="2.7.7.27"/>
    </reaction>
</comment>
<dbReference type="InterPro" id="IPR011831">
    <property type="entry name" value="ADP-Glc_PPase"/>
</dbReference>
<evidence type="ECO:0000256" key="8">
    <source>
        <dbReference type="ARBA" id="ARBA00022679"/>
    </source>
</evidence>
<feature type="domain" description="Nucleotidyl transferase" evidence="16">
    <location>
        <begin position="92"/>
        <end position="204"/>
    </location>
</feature>
<evidence type="ECO:0000256" key="6">
    <source>
        <dbReference type="ARBA" id="ARBA00012460"/>
    </source>
</evidence>
<evidence type="ECO:0000256" key="14">
    <source>
        <dbReference type="ARBA" id="ARBA00030817"/>
    </source>
</evidence>
<dbReference type="GO" id="GO:0019252">
    <property type="term" value="P:starch biosynthetic process"/>
    <property type="evidence" value="ECO:0007669"/>
    <property type="project" value="UniProtKB-KW"/>
</dbReference>
<accession>A0A2N9H2H4</accession>
<comment type="pathway">
    <text evidence="3">Glycan biosynthesis; starch biosynthesis.</text>
</comment>
<evidence type="ECO:0000256" key="9">
    <source>
        <dbReference type="ARBA" id="ARBA00022695"/>
    </source>
</evidence>
<organism evidence="17">
    <name type="scientific">Fagus sylvatica</name>
    <name type="common">Beechnut</name>
    <dbReference type="NCBI Taxonomy" id="28930"/>
    <lineage>
        <taxon>Eukaryota</taxon>
        <taxon>Viridiplantae</taxon>
        <taxon>Streptophyta</taxon>
        <taxon>Embryophyta</taxon>
        <taxon>Tracheophyta</taxon>
        <taxon>Spermatophyta</taxon>
        <taxon>Magnoliopsida</taxon>
        <taxon>eudicotyledons</taxon>
        <taxon>Gunneridae</taxon>
        <taxon>Pentapetalae</taxon>
        <taxon>rosids</taxon>
        <taxon>fabids</taxon>
        <taxon>Fagales</taxon>
        <taxon>Fagaceae</taxon>
        <taxon>Fagus</taxon>
    </lineage>
</organism>
<evidence type="ECO:0000256" key="15">
    <source>
        <dbReference type="ARBA" id="ARBA00032494"/>
    </source>
</evidence>
<dbReference type="PANTHER" id="PTHR43523:SF12">
    <property type="entry name" value="GLUCOSE-1-PHOSPHATE ADENYLYLTRANSFERASE LARGE SUBUNIT 1, CHLOROPLASTIC-RELATED"/>
    <property type="match status" value="1"/>
</dbReference>
<dbReference type="Gene3D" id="3.90.550.10">
    <property type="entry name" value="Spore Coat Polysaccharide Biosynthesis Protein SpsA, Chain A"/>
    <property type="match status" value="1"/>
</dbReference>
<dbReference type="SUPFAM" id="SSF53448">
    <property type="entry name" value="Nucleotide-diphospho-sugar transferases"/>
    <property type="match status" value="1"/>
</dbReference>
<dbReference type="Pfam" id="PF00483">
    <property type="entry name" value="NTP_transferase"/>
    <property type="match status" value="1"/>
</dbReference>
<evidence type="ECO:0000256" key="12">
    <source>
        <dbReference type="ARBA" id="ARBA00022922"/>
    </source>
</evidence>
<dbReference type="GO" id="GO:0005978">
    <property type="term" value="P:glycogen biosynthetic process"/>
    <property type="evidence" value="ECO:0007669"/>
    <property type="project" value="InterPro"/>
</dbReference>
<dbReference type="GO" id="GO:0005524">
    <property type="term" value="F:ATP binding"/>
    <property type="evidence" value="ECO:0007669"/>
    <property type="project" value="UniProtKB-KW"/>
</dbReference>
<proteinExistence type="inferred from homology"/>
<keyword evidence="12" id="KW-0750">Starch biosynthesis</keyword>
<evidence type="ECO:0000256" key="3">
    <source>
        <dbReference type="ARBA" id="ARBA00004727"/>
    </source>
</evidence>
<keyword evidence="8" id="KW-0808">Transferase</keyword>
<evidence type="ECO:0000313" key="17">
    <source>
        <dbReference type="EMBL" id="SPD08717.1"/>
    </source>
</evidence>
<keyword evidence="7" id="KW-0021">Allosteric enzyme</keyword>
<evidence type="ECO:0000256" key="2">
    <source>
        <dbReference type="ARBA" id="ARBA00002231"/>
    </source>
</evidence>
<evidence type="ECO:0000256" key="1">
    <source>
        <dbReference type="ARBA" id="ARBA00000956"/>
    </source>
</evidence>
<dbReference type="GO" id="GO:0008878">
    <property type="term" value="F:glucose-1-phosphate adenylyltransferase activity"/>
    <property type="evidence" value="ECO:0007669"/>
    <property type="project" value="UniProtKB-EC"/>
</dbReference>
<dbReference type="PROSITE" id="PS00809">
    <property type="entry name" value="ADP_GLC_PYROPHOSPH_2"/>
    <property type="match status" value="1"/>
</dbReference>
<sequence>MEVAANGRISLSAAGQLRGTTRLVGRNYGLVKFCNGEMMGKKMKLTQVQQGSGGNKNVRRHVCKSVTTADVLGESKLRDLEMEKRDPRTVVAIILGGGAGTRLFPLTKRRAKPAVPMGGSYRLIDVPMSNCINSGINKVYILTQFNSASLNRHLARAYNFGSGTTFGDGYVEVLAATQTPGEAGKKWFQGTADAVRQFHWLFEELPPLFKKSMRLQGLTGNLCASE</sequence>
<dbReference type="InterPro" id="IPR005836">
    <property type="entry name" value="ADP_Glu_pyroP_CS"/>
</dbReference>
<comment type="subunit">
    <text evidence="5">Heterotetramer.</text>
</comment>
<comment type="similarity">
    <text evidence="4">Belongs to the bacterial/plant glucose-1-phosphate adenylyltransferase family.</text>
</comment>
<protein>
    <recommendedName>
        <fullName evidence="6">glucose-1-phosphate adenylyltransferase</fullName>
        <ecNumber evidence="6">2.7.7.27</ecNumber>
    </recommendedName>
    <alternativeName>
        <fullName evidence="15">ADP-glucose pyrophosphorylase</fullName>
    </alternativeName>
    <alternativeName>
        <fullName evidence="14">ADP-glucose synthase</fullName>
    </alternativeName>
    <alternativeName>
        <fullName evidence="13">Alpha-D-glucose-1-phosphate adenyl transferase</fullName>
    </alternativeName>
</protein>
<dbReference type="EMBL" id="OIVN01003090">
    <property type="protein sequence ID" value="SPD08717.1"/>
    <property type="molecule type" value="Genomic_DNA"/>
</dbReference>
<gene>
    <name evidence="17" type="ORF">FSB_LOCUS36599</name>
</gene>
<keyword evidence="9" id="KW-0548">Nucleotidyltransferase</keyword>
<comment type="function">
    <text evidence="2">This protein plays a role in synthesis of starch. It catalyzes the synthesis of the activated glycosyl donor, ADP-glucose from Glc-1-P and ATP.</text>
</comment>
<evidence type="ECO:0000256" key="13">
    <source>
        <dbReference type="ARBA" id="ARBA00030645"/>
    </source>
</evidence>
<keyword evidence="11" id="KW-0067">ATP-binding</keyword>
<name>A0A2N9H2H4_FAGSY</name>
<dbReference type="PANTHER" id="PTHR43523">
    <property type="entry name" value="GLUCOSE-1-PHOSPHATE ADENYLYLTRANSFERASE-RELATED"/>
    <property type="match status" value="1"/>
</dbReference>
<evidence type="ECO:0000256" key="5">
    <source>
        <dbReference type="ARBA" id="ARBA00011680"/>
    </source>
</evidence>
<evidence type="ECO:0000256" key="11">
    <source>
        <dbReference type="ARBA" id="ARBA00022840"/>
    </source>
</evidence>
<reference evidence="17" key="1">
    <citation type="submission" date="2018-02" db="EMBL/GenBank/DDBJ databases">
        <authorList>
            <person name="Cohen D.B."/>
            <person name="Kent A.D."/>
        </authorList>
    </citation>
    <scope>NUCLEOTIDE SEQUENCE</scope>
</reference>
<evidence type="ECO:0000256" key="4">
    <source>
        <dbReference type="ARBA" id="ARBA00010443"/>
    </source>
</evidence>
<evidence type="ECO:0000259" key="16">
    <source>
        <dbReference type="Pfam" id="PF00483"/>
    </source>
</evidence>
<dbReference type="PROSITE" id="PS00808">
    <property type="entry name" value="ADP_GLC_PYROPHOSPH_1"/>
    <property type="match status" value="1"/>
</dbReference>
<evidence type="ECO:0000256" key="10">
    <source>
        <dbReference type="ARBA" id="ARBA00022741"/>
    </source>
</evidence>
<dbReference type="InterPro" id="IPR029044">
    <property type="entry name" value="Nucleotide-diphossugar_trans"/>
</dbReference>
<dbReference type="InterPro" id="IPR005835">
    <property type="entry name" value="NTP_transferase_dom"/>
</dbReference>
<keyword evidence="10" id="KW-0547">Nucleotide-binding</keyword>
<dbReference type="EC" id="2.7.7.27" evidence="6"/>
<dbReference type="AlphaFoldDB" id="A0A2N9H2H4"/>